<evidence type="ECO:0000259" key="1">
    <source>
        <dbReference type="Pfam" id="PF00535"/>
    </source>
</evidence>
<dbReference type="GO" id="GO:0016758">
    <property type="term" value="F:hexosyltransferase activity"/>
    <property type="evidence" value="ECO:0007669"/>
    <property type="project" value="UniProtKB-ARBA"/>
</dbReference>
<comment type="caution">
    <text evidence="2">The sequence shown here is derived from an EMBL/GenBank/DDBJ whole genome shotgun (WGS) entry which is preliminary data.</text>
</comment>
<gene>
    <name evidence="2" type="ORF">S01H4_06808</name>
</gene>
<dbReference type="InterPro" id="IPR001173">
    <property type="entry name" value="Glyco_trans_2-like"/>
</dbReference>
<name>X0Z9Z7_9ZZZZ</name>
<dbReference type="InterPro" id="IPR029044">
    <property type="entry name" value="Nucleotide-diphossugar_trans"/>
</dbReference>
<protein>
    <recommendedName>
        <fullName evidence="1">Glycosyltransferase 2-like domain-containing protein</fullName>
    </recommendedName>
</protein>
<dbReference type="PANTHER" id="PTHR22916">
    <property type="entry name" value="GLYCOSYLTRANSFERASE"/>
    <property type="match status" value="1"/>
</dbReference>
<feature type="domain" description="Glycosyltransferase 2-like" evidence="1">
    <location>
        <begin position="9"/>
        <end position="118"/>
    </location>
</feature>
<sequence length="322" mass="35654">MTEQSPTVTVVIPTYNSSGTLRLSLETVLWQDFVDFEVWVVGDGCTDDSETIVSSFGDTRVHWVNLPANSGTPSMPRNEALRHARGRLIAYLGHDDLWFPWHLSELVDCIEKSNCDLAFSLGVMLGPEGVVGAFTLPKTARGGRTAISPSNWLHRKNLIEVVGPWSTTIRIGERLIRSFLSELHELFDQAVVQHTSVPAVNGRISLAVDSLDALQPLALPQEIIAPVAGNVRNNVLPLVFYFSPKIIHPISANDKKKMGRVVFVEFDITLHVPITEDKNSKAVQLIGLTLFDPVQHILLINAQGRSRVPVCTQRMEIDPVRS</sequence>
<accession>X0Z9Z7</accession>
<dbReference type="PANTHER" id="PTHR22916:SF3">
    <property type="entry name" value="UDP-GLCNAC:BETAGAL BETA-1,3-N-ACETYLGLUCOSAMINYLTRANSFERASE-LIKE PROTEIN 1"/>
    <property type="match status" value="1"/>
</dbReference>
<dbReference type="Gene3D" id="3.90.550.10">
    <property type="entry name" value="Spore Coat Polysaccharide Biosynthesis Protein SpsA, Chain A"/>
    <property type="match status" value="1"/>
</dbReference>
<dbReference type="EMBL" id="BART01002151">
    <property type="protein sequence ID" value="GAG57218.1"/>
    <property type="molecule type" value="Genomic_DNA"/>
</dbReference>
<evidence type="ECO:0000313" key="2">
    <source>
        <dbReference type="EMBL" id="GAG57218.1"/>
    </source>
</evidence>
<dbReference type="AlphaFoldDB" id="X0Z9Z7"/>
<dbReference type="Pfam" id="PF00535">
    <property type="entry name" value="Glycos_transf_2"/>
    <property type="match status" value="1"/>
</dbReference>
<organism evidence="2">
    <name type="scientific">marine sediment metagenome</name>
    <dbReference type="NCBI Taxonomy" id="412755"/>
    <lineage>
        <taxon>unclassified sequences</taxon>
        <taxon>metagenomes</taxon>
        <taxon>ecological metagenomes</taxon>
    </lineage>
</organism>
<dbReference type="SUPFAM" id="SSF53448">
    <property type="entry name" value="Nucleotide-diphospho-sugar transferases"/>
    <property type="match status" value="1"/>
</dbReference>
<proteinExistence type="predicted"/>
<reference evidence="2" key="1">
    <citation type="journal article" date="2014" name="Front. Microbiol.">
        <title>High frequency of phylogenetically diverse reductive dehalogenase-homologous genes in deep subseafloor sedimentary metagenomes.</title>
        <authorList>
            <person name="Kawai M."/>
            <person name="Futagami T."/>
            <person name="Toyoda A."/>
            <person name="Takaki Y."/>
            <person name="Nishi S."/>
            <person name="Hori S."/>
            <person name="Arai W."/>
            <person name="Tsubouchi T."/>
            <person name="Morono Y."/>
            <person name="Uchiyama I."/>
            <person name="Ito T."/>
            <person name="Fujiyama A."/>
            <person name="Inagaki F."/>
            <person name="Takami H."/>
        </authorList>
    </citation>
    <scope>NUCLEOTIDE SEQUENCE</scope>
    <source>
        <strain evidence="2">Expedition CK06-06</strain>
    </source>
</reference>
<dbReference type="CDD" id="cd00761">
    <property type="entry name" value="Glyco_tranf_GTA_type"/>
    <property type="match status" value="1"/>
</dbReference>